<dbReference type="OrthoDB" id="9804286at2"/>
<dbReference type="PANTHER" id="PTHR43267:SF3">
    <property type="entry name" value="THIF PROTEIN"/>
    <property type="match status" value="1"/>
</dbReference>
<dbReference type="InterPro" id="IPR000594">
    <property type="entry name" value="ThiF_NAD_FAD-bd"/>
</dbReference>
<dbReference type="InterPro" id="IPR012729">
    <property type="entry name" value="ThiF_fam2"/>
</dbReference>
<dbReference type="PANTHER" id="PTHR43267">
    <property type="entry name" value="TRNA THREONYLCARBAMOYLADENOSINE DEHYDRATASE"/>
    <property type="match status" value="1"/>
</dbReference>
<proteinExistence type="predicted"/>
<dbReference type="Proteomes" id="UP000198744">
    <property type="component" value="Unassembled WGS sequence"/>
</dbReference>
<dbReference type="STRING" id="43775.SAMN04489760_11549"/>
<dbReference type="InterPro" id="IPR045886">
    <property type="entry name" value="ThiF/MoeB/HesA"/>
</dbReference>
<keyword evidence="2" id="KW-0808">Transferase</keyword>
<evidence type="ECO:0000313" key="3">
    <source>
        <dbReference type="Proteomes" id="UP000198744"/>
    </source>
</evidence>
<dbReference type="NCBIfam" id="NF006395">
    <property type="entry name" value="PRK08644.1"/>
    <property type="match status" value="1"/>
</dbReference>
<keyword evidence="2" id="KW-0548">Nucleotidyltransferase</keyword>
<accession>A0A1H7YAU4</accession>
<dbReference type="NCBIfam" id="TIGR02354">
    <property type="entry name" value="thiF_fam2"/>
    <property type="match status" value="1"/>
</dbReference>
<dbReference type="InterPro" id="IPR035985">
    <property type="entry name" value="Ubiquitin-activating_enz"/>
</dbReference>
<sequence>MSTAKTFHEQLIEKIGRRNFERLQSIRVGIAGAGGLGSNCAAHLVRAGFRNLKLVDFDVVEAGNLDRQFYFADQVGQYKVEALRRNLLRITPDLDLEIEVQKIEKDSVNTLFSQCAVVAECLDRAEDKSMLVSELLPRKKFVVAVSGLGGYGSSDAIRVHPVRENLVLVGDLQSDIALRPALAPRVAIVAAKQADVILEHVLSQSTT</sequence>
<evidence type="ECO:0000313" key="2">
    <source>
        <dbReference type="EMBL" id="SEM43356.1"/>
    </source>
</evidence>
<dbReference type="Gene3D" id="3.40.50.720">
    <property type="entry name" value="NAD(P)-binding Rossmann-like Domain"/>
    <property type="match status" value="1"/>
</dbReference>
<protein>
    <submittedName>
        <fullName evidence="2">Sulfur carrier protein ThiS adenylyltransferase</fullName>
    </submittedName>
</protein>
<feature type="domain" description="THIF-type NAD/FAD binding fold" evidence="1">
    <location>
        <begin position="11"/>
        <end position="199"/>
    </location>
</feature>
<dbReference type="GO" id="GO:0008641">
    <property type="term" value="F:ubiquitin-like modifier activating enzyme activity"/>
    <property type="evidence" value="ECO:0007669"/>
    <property type="project" value="InterPro"/>
</dbReference>
<dbReference type="RefSeq" id="WP_093883721.1">
    <property type="nucleotide sequence ID" value="NZ_FOBS01000015.1"/>
</dbReference>
<gene>
    <name evidence="2" type="ORF">SAMN04489760_11549</name>
</gene>
<organism evidence="2 3">
    <name type="scientific">Syntrophus gentianae</name>
    <dbReference type="NCBI Taxonomy" id="43775"/>
    <lineage>
        <taxon>Bacteria</taxon>
        <taxon>Pseudomonadati</taxon>
        <taxon>Thermodesulfobacteriota</taxon>
        <taxon>Syntrophia</taxon>
        <taxon>Syntrophales</taxon>
        <taxon>Syntrophaceae</taxon>
        <taxon>Syntrophus</taxon>
    </lineage>
</organism>
<dbReference type="SUPFAM" id="SSF69572">
    <property type="entry name" value="Activating enzymes of the ubiquitin-like proteins"/>
    <property type="match status" value="1"/>
</dbReference>
<dbReference type="Pfam" id="PF00899">
    <property type="entry name" value="ThiF"/>
    <property type="match status" value="1"/>
</dbReference>
<evidence type="ECO:0000259" key="1">
    <source>
        <dbReference type="Pfam" id="PF00899"/>
    </source>
</evidence>
<dbReference type="GO" id="GO:0016779">
    <property type="term" value="F:nucleotidyltransferase activity"/>
    <property type="evidence" value="ECO:0007669"/>
    <property type="project" value="UniProtKB-KW"/>
</dbReference>
<dbReference type="AlphaFoldDB" id="A0A1H7YAU4"/>
<reference evidence="2 3" key="1">
    <citation type="submission" date="2016-10" db="EMBL/GenBank/DDBJ databases">
        <authorList>
            <person name="de Groot N.N."/>
        </authorList>
    </citation>
    <scope>NUCLEOTIDE SEQUENCE [LARGE SCALE GENOMIC DNA]</scope>
    <source>
        <strain evidence="2 3">DSM 8423</strain>
    </source>
</reference>
<dbReference type="GO" id="GO:0061503">
    <property type="term" value="F:tRNA threonylcarbamoyladenosine dehydratase"/>
    <property type="evidence" value="ECO:0007669"/>
    <property type="project" value="TreeGrafter"/>
</dbReference>
<dbReference type="GO" id="GO:0061504">
    <property type="term" value="P:cyclic threonylcarbamoyladenosine biosynthetic process"/>
    <property type="evidence" value="ECO:0007669"/>
    <property type="project" value="TreeGrafter"/>
</dbReference>
<name>A0A1H7YAU4_9BACT</name>
<dbReference type="EMBL" id="FOBS01000015">
    <property type="protein sequence ID" value="SEM43356.1"/>
    <property type="molecule type" value="Genomic_DNA"/>
</dbReference>
<keyword evidence="3" id="KW-1185">Reference proteome</keyword>